<dbReference type="OrthoDB" id="8756565at2"/>
<evidence type="ECO:0000313" key="2">
    <source>
        <dbReference type="EMBL" id="OAI04491.1"/>
    </source>
</evidence>
<dbReference type="Pfam" id="PF13524">
    <property type="entry name" value="Glyco_trans_1_2"/>
    <property type="match status" value="1"/>
</dbReference>
<gene>
    <name evidence="2" type="ORF">A1332_01970</name>
</gene>
<reference evidence="2 3" key="1">
    <citation type="submission" date="2016-03" db="EMBL/GenBank/DDBJ databases">
        <authorList>
            <person name="Ploux O."/>
        </authorList>
    </citation>
    <scope>NUCLEOTIDE SEQUENCE [LARGE SCALE GENOMIC DNA]</scope>
    <source>
        <strain evidence="2 3">R-45363</strain>
    </source>
</reference>
<accession>A0A177MFS8</accession>
<dbReference type="EMBL" id="LUUG01000071">
    <property type="protein sequence ID" value="OAI04491.1"/>
    <property type="molecule type" value="Genomic_DNA"/>
</dbReference>
<sequence length="372" mass="43093">MKKLRLLYLPIEDKEGDQPARRKIFSDMVNEGRLEALEIFSYVIYGRENGWKLMCEKIYELARDFQADAIYWQGVWYGGPLDEEMLRKMRELPAKPAICNENGDPFGNFWVVPYPKSLLAQVKYTDVCFNQGLGRMAEYLTAKGAKHVYLLPAAYDHVSFNQPISNQQEKENDLVMIANRWKSRRPFASAPGAKNRPILIKLLEEEFGNKFALYGRGWEKFSCSKGPIGFFQQIEAYNNSKVAIGIPQFSDIEYYDSNRPFNTIATGIPYVSGYSPKFEQILKDGEHCHYFKTPNEAVDKVKWLLSMPDQQRMALGRNAAEYVRKNHTQRHRMEILISTLEGVWAHKHLNAPFPEPRTDFLAKNYDVFNQSN</sequence>
<organism evidence="2 3">
    <name type="scientific">Methylomonas methanica</name>
    <dbReference type="NCBI Taxonomy" id="421"/>
    <lineage>
        <taxon>Bacteria</taxon>
        <taxon>Pseudomonadati</taxon>
        <taxon>Pseudomonadota</taxon>
        <taxon>Gammaproteobacteria</taxon>
        <taxon>Methylococcales</taxon>
        <taxon>Methylococcaceae</taxon>
        <taxon>Methylomonas</taxon>
    </lineage>
</organism>
<dbReference type="Gene3D" id="3.40.50.2000">
    <property type="entry name" value="Glycogen Phosphorylase B"/>
    <property type="match status" value="1"/>
</dbReference>
<dbReference type="RefSeq" id="WP_064008703.1">
    <property type="nucleotide sequence ID" value="NZ_LUUG01000071.1"/>
</dbReference>
<feature type="domain" description="Spore protein YkvP/CgeB glycosyl transferase-like" evidence="1">
    <location>
        <begin position="199"/>
        <end position="337"/>
    </location>
</feature>
<name>A0A177MFS8_METMH</name>
<proteinExistence type="predicted"/>
<dbReference type="AlphaFoldDB" id="A0A177MFS8"/>
<dbReference type="Proteomes" id="UP000078090">
    <property type="component" value="Unassembled WGS sequence"/>
</dbReference>
<comment type="caution">
    <text evidence="2">The sequence shown here is derived from an EMBL/GenBank/DDBJ whole genome shotgun (WGS) entry which is preliminary data.</text>
</comment>
<dbReference type="InterPro" id="IPR055259">
    <property type="entry name" value="YkvP/CgeB_Glyco_trans-like"/>
</dbReference>
<evidence type="ECO:0000313" key="3">
    <source>
        <dbReference type="Proteomes" id="UP000078090"/>
    </source>
</evidence>
<protein>
    <recommendedName>
        <fullName evidence="1">Spore protein YkvP/CgeB glycosyl transferase-like domain-containing protein</fullName>
    </recommendedName>
</protein>
<evidence type="ECO:0000259" key="1">
    <source>
        <dbReference type="Pfam" id="PF13524"/>
    </source>
</evidence>